<gene>
    <name evidence="7" type="primary">ruvX</name>
    <name evidence="7" type="ORF">MMH89_00140</name>
</gene>
<feature type="domain" description="YqgF/RNase H-like" evidence="6">
    <location>
        <begin position="1"/>
        <end position="101"/>
    </location>
</feature>
<evidence type="ECO:0000313" key="7">
    <source>
        <dbReference type="EMBL" id="UTC24575.1"/>
    </source>
</evidence>
<comment type="subcellular location">
    <subcellularLocation>
        <location evidence="5">Cytoplasm</location>
    </subcellularLocation>
</comment>
<dbReference type="HAMAP" id="MF_00651">
    <property type="entry name" value="Nuclease_YqgF"/>
    <property type="match status" value="1"/>
</dbReference>
<keyword evidence="3 5" id="KW-0540">Nuclease</keyword>
<sequence length="136" mass="15312">MILLGVDYGTKYWGCAVGSSATGHADPLGSLKVIHQEPDWKTLDQWVKEWRPDAVVIGVPLKMDGTPFKVTKKAQAAAETLRDRYGLTVYEADERMSTVEAKDELFDHKGKKALTKSNVDTRSAQIILERWIYMNL</sequence>
<comment type="function">
    <text evidence="5">Could be a nuclease involved in processing of the 5'-end of pre-16S rRNA.</text>
</comment>
<evidence type="ECO:0000259" key="6">
    <source>
        <dbReference type="SMART" id="SM00732"/>
    </source>
</evidence>
<evidence type="ECO:0000256" key="2">
    <source>
        <dbReference type="ARBA" id="ARBA00022517"/>
    </source>
</evidence>
<dbReference type="Proteomes" id="UP001055955">
    <property type="component" value="Chromosome"/>
</dbReference>
<dbReference type="PANTHER" id="PTHR33317">
    <property type="entry name" value="POLYNUCLEOTIDYL TRANSFERASE, RIBONUCLEASE H-LIKE SUPERFAMILY PROTEIN"/>
    <property type="match status" value="1"/>
</dbReference>
<keyword evidence="8" id="KW-1185">Reference proteome</keyword>
<dbReference type="EC" id="3.1.-.-" evidence="5"/>
<dbReference type="EMBL" id="CP092900">
    <property type="protein sequence ID" value="UTC24575.1"/>
    <property type="molecule type" value="Genomic_DNA"/>
</dbReference>
<dbReference type="InterPro" id="IPR005227">
    <property type="entry name" value="YqgF"/>
</dbReference>
<dbReference type="InterPro" id="IPR037027">
    <property type="entry name" value="YqgF/RNaseH-like_dom_sf"/>
</dbReference>
<comment type="similarity">
    <text evidence="5">Belongs to the YqgF HJR family.</text>
</comment>
<keyword evidence="4 5" id="KW-0378">Hydrolase</keyword>
<evidence type="ECO:0000256" key="3">
    <source>
        <dbReference type="ARBA" id="ARBA00022722"/>
    </source>
</evidence>
<dbReference type="SMART" id="SM00732">
    <property type="entry name" value="YqgFc"/>
    <property type="match status" value="1"/>
</dbReference>
<organism evidence="7 8">
    <name type="scientific">Candidatus Comchoanobacter bicostacola</name>
    <dbReference type="NCBI Taxonomy" id="2919598"/>
    <lineage>
        <taxon>Bacteria</taxon>
        <taxon>Pseudomonadati</taxon>
        <taxon>Pseudomonadota</taxon>
        <taxon>Gammaproteobacteria</taxon>
        <taxon>Candidatus Comchoanobacterales</taxon>
        <taxon>Candidatus Comchoanobacteraceae</taxon>
        <taxon>Candidatus Comchoanobacter</taxon>
    </lineage>
</organism>
<evidence type="ECO:0000256" key="4">
    <source>
        <dbReference type="ARBA" id="ARBA00022801"/>
    </source>
</evidence>
<dbReference type="InterPro" id="IPR012337">
    <property type="entry name" value="RNaseH-like_sf"/>
</dbReference>
<dbReference type="PANTHER" id="PTHR33317:SF4">
    <property type="entry name" value="POLYNUCLEOTIDYL TRANSFERASE, RIBONUCLEASE H-LIKE SUPERFAMILY PROTEIN"/>
    <property type="match status" value="1"/>
</dbReference>
<dbReference type="Gene3D" id="3.30.420.140">
    <property type="entry name" value="YqgF/RNase H-like domain"/>
    <property type="match status" value="1"/>
</dbReference>
<dbReference type="GO" id="GO:0008821">
    <property type="term" value="F:crossover junction DNA endonuclease activity"/>
    <property type="evidence" value="ECO:0007669"/>
    <property type="project" value="UniProtKB-EC"/>
</dbReference>
<keyword evidence="1 5" id="KW-0963">Cytoplasm</keyword>
<dbReference type="SUPFAM" id="SSF53098">
    <property type="entry name" value="Ribonuclease H-like"/>
    <property type="match status" value="1"/>
</dbReference>
<keyword evidence="2 5" id="KW-0690">Ribosome biogenesis</keyword>
<dbReference type="CDD" id="cd16964">
    <property type="entry name" value="YqgF"/>
    <property type="match status" value="1"/>
</dbReference>
<evidence type="ECO:0000256" key="5">
    <source>
        <dbReference type="HAMAP-Rule" id="MF_00651"/>
    </source>
</evidence>
<dbReference type="NCBIfam" id="TIGR00250">
    <property type="entry name" value="RNAse_H_YqgF"/>
    <property type="match status" value="1"/>
</dbReference>
<name>A0ABY5DK91_9GAMM</name>
<accession>A0ABY5DK91</accession>
<protein>
    <recommendedName>
        <fullName evidence="5">Putative pre-16S rRNA nuclease</fullName>
        <ecNumber evidence="5">3.1.-.-</ecNumber>
    </recommendedName>
</protein>
<evidence type="ECO:0000313" key="8">
    <source>
        <dbReference type="Proteomes" id="UP001055955"/>
    </source>
</evidence>
<evidence type="ECO:0000256" key="1">
    <source>
        <dbReference type="ARBA" id="ARBA00022490"/>
    </source>
</evidence>
<dbReference type="InterPro" id="IPR006641">
    <property type="entry name" value="YqgF/RNaseH-like_dom"/>
</dbReference>
<reference evidence="7 8" key="1">
    <citation type="journal article" date="2022" name="Nat. Microbiol.">
        <title>The microbiome of a bacterivorous marine choanoflagellate contains a resource-demanding obligate bacterial associate.</title>
        <authorList>
            <person name="Needham D.M."/>
            <person name="Poirier C."/>
            <person name="Bachy C."/>
            <person name="George E.E."/>
            <person name="Wilken S."/>
            <person name="Yung C.C.M."/>
            <person name="Limardo A.J."/>
            <person name="Morando M."/>
            <person name="Sudek L."/>
            <person name="Malmstrom R.R."/>
            <person name="Keeling P.J."/>
            <person name="Santoro A.E."/>
            <person name="Worden A.Z."/>
        </authorList>
    </citation>
    <scope>NUCLEOTIDE SEQUENCE [LARGE SCALE GENOMIC DNA]</scope>
    <source>
        <strain evidence="7 8">Comchoano-1</strain>
    </source>
</reference>
<dbReference type="Pfam" id="PF03652">
    <property type="entry name" value="RuvX"/>
    <property type="match status" value="1"/>
</dbReference>
<proteinExistence type="inferred from homology"/>
<dbReference type="RefSeq" id="WP_258568359.1">
    <property type="nucleotide sequence ID" value="NZ_CP092900.1"/>
</dbReference>